<dbReference type="Proteomes" id="UP000094600">
    <property type="component" value="Chromosome"/>
</dbReference>
<reference evidence="1 2" key="1">
    <citation type="submission" date="2016-06" db="EMBL/GenBank/DDBJ databases">
        <title>Bacterial characters and pathogenicity of Xenorhabdus hominickii from an entomopathogenic nematode, Steinernema monticolum.</title>
        <authorList>
            <person name="Park Y."/>
            <person name="Kim Y."/>
        </authorList>
    </citation>
    <scope>NUCLEOTIDE SEQUENCE [LARGE SCALE GENOMIC DNA]</scope>
    <source>
        <strain evidence="1 2">ANU1</strain>
    </source>
</reference>
<protein>
    <submittedName>
        <fullName evidence="1">Uncharacterized protein</fullName>
    </submittedName>
</protein>
<proteinExistence type="predicted"/>
<name>A0ABN4S0C5_XENHO</name>
<keyword evidence="2" id="KW-1185">Reference proteome</keyword>
<dbReference type="EMBL" id="CP016176">
    <property type="protein sequence ID" value="AOM39255.1"/>
    <property type="molecule type" value="Genomic_DNA"/>
</dbReference>
<accession>A0ABN4S0C5</accession>
<evidence type="ECO:0000313" key="2">
    <source>
        <dbReference type="Proteomes" id="UP000094600"/>
    </source>
</evidence>
<sequence length="62" mass="7544">MCWFITGVEFFKFIISKWSKNYILLIEYIIWCDTNIFCYPFVINPAEKYIGYAAYLINRDLK</sequence>
<evidence type="ECO:0000313" key="1">
    <source>
        <dbReference type="EMBL" id="AOM39255.1"/>
    </source>
</evidence>
<organism evidence="1 2">
    <name type="scientific">Xenorhabdus hominickii</name>
    <dbReference type="NCBI Taxonomy" id="351679"/>
    <lineage>
        <taxon>Bacteria</taxon>
        <taxon>Pseudomonadati</taxon>
        <taxon>Pseudomonadota</taxon>
        <taxon>Gammaproteobacteria</taxon>
        <taxon>Enterobacterales</taxon>
        <taxon>Morganellaceae</taxon>
        <taxon>Xenorhabdus</taxon>
    </lineage>
</organism>
<gene>
    <name evidence="1" type="ORF">A9255_00655</name>
</gene>